<keyword evidence="5 7" id="KW-1133">Transmembrane helix</keyword>
<dbReference type="GO" id="GO:0055085">
    <property type="term" value="P:transmembrane transport"/>
    <property type="evidence" value="ECO:0007669"/>
    <property type="project" value="InterPro"/>
</dbReference>
<dbReference type="GO" id="GO:0005886">
    <property type="term" value="C:plasma membrane"/>
    <property type="evidence" value="ECO:0007669"/>
    <property type="project" value="UniProtKB-SubCell"/>
</dbReference>
<reference evidence="10" key="1">
    <citation type="submission" date="2016-10" db="EMBL/GenBank/DDBJ databases">
        <authorList>
            <person name="Varghese N."/>
            <person name="Submissions S."/>
        </authorList>
    </citation>
    <scope>NUCLEOTIDE SEQUENCE [LARGE SCALE GENOMIC DNA]</scope>
    <source>
        <strain evidence="10">DSM 45079</strain>
    </source>
</reference>
<evidence type="ECO:0000256" key="5">
    <source>
        <dbReference type="ARBA" id="ARBA00022989"/>
    </source>
</evidence>
<feature type="transmembrane region" description="Helical" evidence="7">
    <location>
        <begin position="265"/>
        <end position="287"/>
    </location>
</feature>
<feature type="domain" description="ABC transmembrane type-1" evidence="8">
    <location>
        <begin position="101"/>
        <end position="291"/>
    </location>
</feature>
<dbReference type="AlphaFoldDB" id="A0A1H2KTD9"/>
<dbReference type="EMBL" id="LT629791">
    <property type="protein sequence ID" value="SDU71764.1"/>
    <property type="molecule type" value="Genomic_DNA"/>
</dbReference>
<feature type="transmembrane region" description="Helical" evidence="7">
    <location>
        <begin position="136"/>
        <end position="158"/>
    </location>
</feature>
<dbReference type="SUPFAM" id="SSF161098">
    <property type="entry name" value="MetI-like"/>
    <property type="match status" value="1"/>
</dbReference>
<dbReference type="OrthoDB" id="6637947at2"/>
<evidence type="ECO:0000256" key="2">
    <source>
        <dbReference type="ARBA" id="ARBA00022448"/>
    </source>
</evidence>
<dbReference type="Proteomes" id="UP000182977">
    <property type="component" value="Chromosome I"/>
</dbReference>
<dbReference type="InterPro" id="IPR000515">
    <property type="entry name" value="MetI-like"/>
</dbReference>
<sequence>MSLSEIEATTESEQVEPVAGNLRKEAWKRLKRDPVALVGFALIAFFILVAILAPLIAPYAPDAQPGRGMITPTNIPGPSADHWFGLDASGRDEFSRVVYGARQSLLVGVVATLFGMLGGLILGTLAGAFGGKVDTVVMRIVDVMLSIPGLLMAIAIAALLGASFWSVMIAIAIINVPVFARLLRGQMLAQRGSDYVLAAVSIGVRRRPIVFGHILPNSISPVIVQATLTLATAIIEAAGLSFLGLGSADPRVPEWGRMLADTQRYLASAPHLAFFPGIAIVIAALGFTMLGERLREAIDPKYRR</sequence>
<accession>A0A1H2KTD9</accession>
<evidence type="ECO:0000256" key="6">
    <source>
        <dbReference type="ARBA" id="ARBA00023136"/>
    </source>
</evidence>
<feature type="transmembrane region" description="Helical" evidence="7">
    <location>
        <begin position="35"/>
        <end position="57"/>
    </location>
</feature>
<dbReference type="STRING" id="419479.SAMN04488563_4238"/>
<dbReference type="RefSeq" id="WP_046768464.1">
    <property type="nucleotide sequence ID" value="NZ_KQ061226.1"/>
</dbReference>
<evidence type="ECO:0000256" key="4">
    <source>
        <dbReference type="ARBA" id="ARBA00022692"/>
    </source>
</evidence>
<proteinExistence type="inferred from homology"/>
<dbReference type="PROSITE" id="PS50928">
    <property type="entry name" value="ABC_TM1"/>
    <property type="match status" value="1"/>
</dbReference>
<dbReference type="PANTHER" id="PTHR43386:SF1">
    <property type="entry name" value="D,D-DIPEPTIDE TRANSPORT SYSTEM PERMEASE PROTEIN DDPC-RELATED"/>
    <property type="match status" value="1"/>
</dbReference>
<keyword evidence="2 7" id="KW-0813">Transport</keyword>
<feature type="transmembrane region" description="Helical" evidence="7">
    <location>
        <begin position="222"/>
        <end position="245"/>
    </location>
</feature>
<dbReference type="Gene3D" id="1.10.3720.10">
    <property type="entry name" value="MetI-like"/>
    <property type="match status" value="1"/>
</dbReference>
<dbReference type="PANTHER" id="PTHR43386">
    <property type="entry name" value="OLIGOPEPTIDE TRANSPORT SYSTEM PERMEASE PROTEIN APPC"/>
    <property type="match status" value="1"/>
</dbReference>
<dbReference type="InterPro" id="IPR035906">
    <property type="entry name" value="MetI-like_sf"/>
</dbReference>
<evidence type="ECO:0000256" key="1">
    <source>
        <dbReference type="ARBA" id="ARBA00004651"/>
    </source>
</evidence>
<evidence type="ECO:0000256" key="3">
    <source>
        <dbReference type="ARBA" id="ARBA00022475"/>
    </source>
</evidence>
<organism evidence="9 10">
    <name type="scientific">Jiangella alkaliphila</name>
    <dbReference type="NCBI Taxonomy" id="419479"/>
    <lineage>
        <taxon>Bacteria</taxon>
        <taxon>Bacillati</taxon>
        <taxon>Actinomycetota</taxon>
        <taxon>Actinomycetes</taxon>
        <taxon>Jiangellales</taxon>
        <taxon>Jiangellaceae</taxon>
        <taxon>Jiangella</taxon>
    </lineage>
</organism>
<feature type="transmembrane region" description="Helical" evidence="7">
    <location>
        <begin position="105"/>
        <end position="129"/>
    </location>
</feature>
<dbReference type="Pfam" id="PF12911">
    <property type="entry name" value="OppC_N"/>
    <property type="match status" value="1"/>
</dbReference>
<protein>
    <submittedName>
        <fullName evidence="9">Peptide/nickel transport system permease protein</fullName>
    </submittedName>
</protein>
<keyword evidence="3" id="KW-1003">Cell membrane</keyword>
<evidence type="ECO:0000313" key="10">
    <source>
        <dbReference type="Proteomes" id="UP000182977"/>
    </source>
</evidence>
<comment type="similarity">
    <text evidence="7">Belongs to the binding-protein-dependent transport system permease family.</text>
</comment>
<feature type="transmembrane region" description="Helical" evidence="7">
    <location>
        <begin position="164"/>
        <end position="183"/>
    </location>
</feature>
<dbReference type="InterPro" id="IPR025966">
    <property type="entry name" value="OppC_N"/>
</dbReference>
<evidence type="ECO:0000256" key="7">
    <source>
        <dbReference type="RuleBase" id="RU363032"/>
    </source>
</evidence>
<name>A0A1H2KTD9_9ACTN</name>
<keyword evidence="4 7" id="KW-0812">Transmembrane</keyword>
<evidence type="ECO:0000259" key="8">
    <source>
        <dbReference type="PROSITE" id="PS50928"/>
    </source>
</evidence>
<dbReference type="InterPro" id="IPR050366">
    <property type="entry name" value="BP-dependent_transpt_permease"/>
</dbReference>
<dbReference type="CDD" id="cd06261">
    <property type="entry name" value="TM_PBP2"/>
    <property type="match status" value="1"/>
</dbReference>
<keyword evidence="6 7" id="KW-0472">Membrane</keyword>
<gene>
    <name evidence="9" type="ORF">SAMN04488563_4238</name>
</gene>
<dbReference type="Pfam" id="PF00528">
    <property type="entry name" value="BPD_transp_1"/>
    <property type="match status" value="1"/>
</dbReference>
<keyword evidence="10" id="KW-1185">Reference proteome</keyword>
<evidence type="ECO:0000313" key="9">
    <source>
        <dbReference type="EMBL" id="SDU71764.1"/>
    </source>
</evidence>
<comment type="subcellular location">
    <subcellularLocation>
        <location evidence="1 7">Cell membrane</location>
        <topology evidence="1 7">Multi-pass membrane protein</topology>
    </subcellularLocation>
</comment>